<comment type="caution">
    <text evidence="4">The sequence shown here is derived from an EMBL/GenBank/DDBJ whole genome shotgun (WGS) entry which is preliminary data.</text>
</comment>
<feature type="transmembrane region" description="Helical" evidence="2">
    <location>
        <begin position="54"/>
        <end position="73"/>
    </location>
</feature>
<dbReference type="InterPro" id="IPR008979">
    <property type="entry name" value="Galactose-bd-like_sf"/>
</dbReference>
<evidence type="ECO:0000313" key="5">
    <source>
        <dbReference type="Proteomes" id="UP000277094"/>
    </source>
</evidence>
<dbReference type="AlphaFoldDB" id="A0A3N0DPC3"/>
<feature type="domain" description="NAD glycohydrolase translocation F5/8 type C" evidence="3">
    <location>
        <begin position="151"/>
        <end position="278"/>
    </location>
</feature>
<sequence length="283" mass="29744">MSGIDEPGTPPEVPQEYADVYRDAYERALADGDLADELMATSVVEREPAERPAWLVPAAIGGALVLVLCAFVLGKMLSSDDTSTDTVGVTAPTTKVPPTGQTTPTKKPTPSKKPSPTKKPSTKAWTGAVTPVAINAVTATCTSAPGVDSAGKTVDYEAANTVDGDPSTAWRCDGEATGTKLTITLPADTQVGQVGLIPGYAKTDAKSGADRYAENNRITKVRWTLADGTVIEQKLDPSKTDRKIQLMRVPRTATGEVTLEILAVDRGSRNTTAISELQVFAAE</sequence>
<keyword evidence="2" id="KW-0812">Transmembrane</keyword>
<dbReference type="EMBL" id="RJSG01000003">
    <property type="protein sequence ID" value="RNL77498.1"/>
    <property type="molecule type" value="Genomic_DNA"/>
</dbReference>
<dbReference type="NCBIfam" id="NF047619">
    <property type="entry name" value="NADase_discoid"/>
    <property type="match status" value="1"/>
</dbReference>
<accession>A0A3N0DPC3</accession>
<evidence type="ECO:0000313" key="4">
    <source>
        <dbReference type="EMBL" id="RNL77498.1"/>
    </source>
</evidence>
<feature type="region of interest" description="Disordered" evidence="1">
    <location>
        <begin position="80"/>
        <end position="125"/>
    </location>
</feature>
<dbReference type="Pfam" id="PF25302">
    <property type="entry name" value="NADase_transloc"/>
    <property type="match status" value="1"/>
</dbReference>
<organism evidence="4 5">
    <name type="scientific">Nocardioides marmorisolisilvae</name>
    <dbReference type="NCBI Taxonomy" id="1542737"/>
    <lineage>
        <taxon>Bacteria</taxon>
        <taxon>Bacillati</taxon>
        <taxon>Actinomycetota</taxon>
        <taxon>Actinomycetes</taxon>
        <taxon>Propionibacteriales</taxon>
        <taxon>Nocardioidaceae</taxon>
        <taxon>Nocardioides</taxon>
    </lineage>
</organism>
<dbReference type="Gene3D" id="2.60.120.260">
    <property type="entry name" value="Galactose-binding domain-like"/>
    <property type="match status" value="1"/>
</dbReference>
<gene>
    <name evidence="4" type="ORF">EFL95_15850</name>
</gene>
<dbReference type="Proteomes" id="UP000277094">
    <property type="component" value="Unassembled WGS sequence"/>
</dbReference>
<evidence type="ECO:0000259" key="3">
    <source>
        <dbReference type="Pfam" id="PF25302"/>
    </source>
</evidence>
<keyword evidence="2" id="KW-0472">Membrane</keyword>
<feature type="compositionally biased region" description="Low complexity" evidence="1">
    <location>
        <begin position="80"/>
        <end position="123"/>
    </location>
</feature>
<keyword evidence="2" id="KW-1133">Transmembrane helix</keyword>
<dbReference type="InterPro" id="IPR057561">
    <property type="entry name" value="NADase_transloc"/>
</dbReference>
<proteinExistence type="predicted"/>
<evidence type="ECO:0000256" key="2">
    <source>
        <dbReference type="SAM" id="Phobius"/>
    </source>
</evidence>
<keyword evidence="5" id="KW-1185">Reference proteome</keyword>
<dbReference type="OrthoDB" id="3712014at2"/>
<name>A0A3N0DPC3_9ACTN</name>
<evidence type="ECO:0000256" key="1">
    <source>
        <dbReference type="SAM" id="MobiDB-lite"/>
    </source>
</evidence>
<reference evidence="4 5" key="1">
    <citation type="submission" date="2018-11" db="EMBL/GenBank/DDBJ databases">
        <authorList>
            <person name="Li F."/>
        </authorList>
    </citation>
    <scope>NUCLEOTIDE SEQUENCE [LARGE SCALE GENOMIC DNA]</scope>
    <source>
        <strain evidence="4 5">KIS18-7</strain>
    </source>
</reference>
<dbReference type="SUPFAM" id="SSF49785">
    <property type="entry name" value="Galactose-binding domain-like"/>
    <property type="match status" value="1"/>
</dbReference>
<protein>
    <recommendedName>
        <fullName evidence="3">NAD glycohydrolase translocation F5/8 type C domain-containing protein</fullName>
    </recommendedName>
</protein>
<dbReference type="RefSeq" id="WP_123235087.1">
    <property type="nucleotide sequence ID" value="NZ_RJSG01000003.1"/>
</dbReference>